<dbReference type="InterPro" id="IPR036265">
    <property type="entry name" value="HIT-like_sf"/>
</dbReference>
<proteinExistence type="predicted"/>
<name>X1Q6Q2_9ZZZZ</name>
<reference evidence="1" key="1">
    <citation type="journal article" date="2014" name="Front. Microbiol.">
        <title>High frequency of phylogenetically diverse reductive dehalogenase-homologous genes in deep subseafloor sedimentary metagenomes.</title>
        <authorList>
            <person name="Kawai M."/>
            <person name="Futagami T."/>
            <person name="Toyoda A."/>
            <person name="Takaki Y."/>
            <person name="Nishi S."/>
            <person name="Hori S."/>
            <person name="Arai W."/>
            <person name="Tsubouchi T."/>
            <person name="Morono Y."/>
            <person name="Uchiyama I."/>
            <person name="Ito T."/>
            <person name="Fujiyama A."/>
            <person name="Inagaki F."/>
            <person name="Takami H."/>
        </authorList>
    </citation>
    <scope>NUCLEOTIDE SEQUENCE</scope>
    <source>
        <strain evidence="1">Expedition CK06-06</strain>
    </source>
</reference>
<evidence type="ECO:0008006" key="2">
    <source>
        <dbReference type="Google" id="ProtNLM"/>
    </source>
</evidence>
<feature type="non-terminal residue" evidence="1">
    <location>
        <position position="45"/>
    </location>
</feature>
<sequence length="45" mass="5418">MKILWTPWRIKYILGKKEGCIFCDKVKKNKDRENYVLLRGKSAFV</sequence>
<dbReference type="PANTHER" id="PTHR42997">
    <property type="entry name" value="HIT FAMILY HYDROLASE"/>
    <property type="match status" value="1"/>
</dbReference>
<dbReference type="PANTHER" id="PTHR42997:SF1">
    <property type="entry name" value="AP-4-A PHOSPHORYLASE"/>
    <property type="match status" value="1"/>
</dbReference>
<dbReference type="InterPro" id="IPR052908">
    <property type="entry name" value="AP-4-A_phosphorylase"/>
</dbReference>
<protein>
    <recommendedName>
        <fullName evidence="2">HIT family hydrolase</fullName>
    </recommendedName>
</protein>
<dbReference type="AlphaFoldDB" id="X1Q6Q2"/>
<accession>X1Q6Q2</accession>
<dbReference type="Gene3D" id="3.30.428.10">
    <property type="entry name" value="HIT-like"/>
    <property type="match status" value="1"/>
</dbReference>
<gene>
    <name evidence="1" type="ORF">S06H3_62070</name>
</gene>
<comment type="caution">
    <text evidence="1">The sequence shown here is derived from an EMBL/GenBank/DDBJ whole genome shotgun (WGS) entry which is preliminary data.</text>
</comment>
<organism evidence="1">
    <name type="scientific">marine sediment metagenome</name>
    <dbReference type="NCBI Taxonomy" id="412755"/>
    <lineage>
        <taxon>unclassified sequences</taxon>
        <taxon>metagenomes</taxon>
        <taxon>ecological metagenomes</taxon>
    </lineage>
</organism>
<dbReference type="EMBL" id="BARV01040832">
    <property type="protein sequence ID" value="GAI46750.1"/>
    <property type="molecule type" value="Genomic_DNA"/>
</dbReference>
<evidence type="ECO:0000313" key="1">
    <source>
        <dbReference type="EMBL" id="GAI46750.1"/>
    </source>
</evidence>